<keyword evidence="1" id="KW-1133">Transmembrane helix</keyword>
<protein>
    <submittedName>
        <fullName evidence="2">Uncharacterized protein</fullName>
    </submittedName>
</protein>
<feature type="transmembrane region" description="Helical" evidence="1">
    <location>
        <begin position="12"/>
        <end position="40"/>
    </location>
</feature>
<proteinExistence type="predicted"/>
<evidence type="ECO:0000256" key="1">
    <source>
        <dbReference type="SAM" id="Phobius"/>
    </source>
</evidence>
<dbReference type="AlphaFoldDB" id="A0A7W7ZSY5"/>
<comment type="caution">
    <text evidence="2">The sequence shown here is derived from an EMBL/GenBank/DDBJ whole genome shotgun (WGS) entry which is preliminary data.</text>
</comment>
<evidence type="ECO:0000313" key="2">
    <source>
        <dbReference type="EMBL" id="MBB5065189.1"/>
    </source>
</evidence>
<gene>
    <name evidence="2" type="ORF">HDF15_003552</name>
</gene>
<keyword evidence="1" id="KW-0472">Membrane</keyword>
<keyword evidence="1" id="KW-0812">Transmembrane</keyword>
<organism evidence="2 3">
    <name type="scientific">Granulicella mallensis</name>
    <dbReference type="NCBI Taxonomy" id="940614"/>
    <lineage>
        <taxon>Bacteria</taxon>
        <taxon>Pseudomonadati</taxon>
        <taxon>Acidobacteriota</taxon>
        <taxon>Terriglobia</taxon>
        <taxon>Terriglobales</taxon>
        <taxon>Acidobacteriaceae</taxon>
        <taxon>Granulicella</taxon>
    </lineage>
</organism>
<evidence type="ECO:0000313" key="3">
    <source>
        <dbReference type="Proteomes" id="UP000584867"/>
    </source>
</evidence>
<sequence>MQGFSSYFSTNSVYRIFLLCATSKLILSLLLLRYLFVAIALQLRLVEISNDPGLMQGGSLWIPVDCCAFLVFIATRSLQKLSFPQ</sequence>
<name>A0A7W7ZSY5_9BACT</name>
<accession>A0A7W7ZSY5</accession>
<dbReference type="EMBL" id="JACHIO010000015">
    <property type="protein sequence ID" value="MBB5065189.1"/>
    <property type="molecule type" value="Genomic_DNA"/>
</dbReference>
<dbReference type="Proteomes" id="UP000584867">
    <property type="component" value="Unassembled WGS sequence"/>
</dbReference>
<reference evidence="2 3" key="1">
    <citation type="submission" date="2020-08" db="EMBL/GenBank/DDBJ databases">
        <title>Genomic Encyclopedia of Type Strains, Phase IV (KMG-V): Genome sequencing to study the core and pangenomes of soil and plant-associated prokaryotes.</title>
        <authorList>
            <person name="Whitman W."/>
        </authorList>
    </citation>
    <scope>NUCLEOTIDE SEQUENCE [LARGE SCALE GENOMIC DNA]</scope>
    <source>
        <strain evidence="2 3">X5P3</strain>
    </source>
</reference>